<dbReference type="Proteomes" id="UP000019494">
    <property type="component" value="Unassembled WGS sequence"/>
</dbReference>
<keyword evidence="5 9" id="KW-0067">ATP-binding</keyword>
<dbReference type="RefSeq" id="WP_034714554.1">
    <property type="nucleotide sequence ID" value="NZ_AWQS01000030.1"/>
</dbReference>
<dbReference type="Pfam" id="PF09334">
    <property type="entry name" value="tRNA-synt_1g"/>
    <property type="match status" value="1"/>
</dbReference>
<dbReference type="InterPro" id="IPR014729">
    <property type="entry name" value="Rossmann-like_a/b/a_fold"/>
</dbReference>
<dbReference type="PANTHER" id="PTHR43740:SF2">
    <property type="entry name" value="LEUCINE--TRNA LIGASE, MITOCHONDRIAL"/>
    <property type="match status" value="1"/>
</dbReference>
<dbReference type="GO" id="GO:0002161">
    <property type="term" value="F:aminoacyl-tRNA deacylase activity"/>
    <property type="evidence" value="ECO:0007669"/>
    <property type="project" value="InterPro"/>
</dbReference>
<dbReference type="SUPFAM" id="SSF47323">
    <property type="entry name" value="Anticodon-binding domain of a subclass of class I aminoacyl-tRNA synthetases"/>
    <property type="match status" value="1"/>
</dbReference>
<dbReference type="SUPFAM" id="SSF50677">
    <property type="entry name" value="ValRS/IleRS/LeuRS editing domain"/>
    <property type="match status" value="1"/>
</dbReference>
<evidence type="ECO:0000259" key="14">
    <source>
        <dbReference type="Pfam" id="PF13603"/>
    </source>
</evidence>
<dbReference type="FunFam" id="1.10.730.10:FF:000011">
    <property type="entry name" value="Leucine--tRNA ligase chloroplastic/mitochondrial"/>
    <property type="match status" value="1"/>
</dbReference>
<dbReference type="GO" id="GO:0006429">
    <property type="term" value="P:leucyl-tRNA aminoacylation"/>
    <property type="evidence" value="ECO:0007669"/>
    <property type="project" value="UniProtKB-UniRule"/>
</dbReference>
<comment type="catalytic activity">
    <reaction evidence="8 9">
        <text>tRNA(Leu) + L-leucine + ATP = L-leucyl-tRNA(Leu) + AMP + diphosphate</text>
        <dbReference type="Rhea" id="RHEA:11688"/>
        <dbReference type="Rhea" id="RHEA-COMP:9613"/>
        <dbReference type="Rhea" id="RHEA-COMP:9622"/>
        <dbReference type="ChEBI" id="CHEBI:30616"/>
        <dbReference type="ChEBI" id="CHEBI:33019"/>
        <dbReference type="ChEBI" id="CHEBI:57427"/>
        <dbReference type="ChEBI" id="CHEBI:78442"/>
        <dbReference type="ChEBI" id="CHEBI:78494"/>
        <dbReference type="ChEBI" id="CHEBI:456215"/>
        <dbReference type="EC" id="6.1.1.4"/>
    </reaction>
</comment>
<dbReference type="CDD" id="cd07958">
    <property type="entry name" value="Anticodon_Ia_Leu_BEm"/>
    <property type="match status" value="1"/>
</dbReference>
<feature type="domain" description="Methionyl/Valyl/Leucyl/Isoleucyl-tRNA synthetase anticodon-binding" evidence="12">
    <location>
        <begin position="836"/>
        <end position="951"/>
    </location>
</feature>
<proteinExistence type="inferred from homology"/>
<dbReference type="FunFam" id="3.40.50.620:FF:000087">
    <property type="entry name" value="Leucine--tRNA ligase"/>
    <property type="match status" value="1"/>
</dbReference>
<dbReference type="Gene3D" id="1.10.730.10">
    <property type="entry name" value="Isoleucyl-tRNA Synthetase, Domain 1"/>
    <property type="match status" value="2"/>
</dbReference>
<dbReference type="InterPro" id="IPR015413">
    <property type="entry name" value="Methionyl/Leucyl_tRNA_Synth"/>
</dbReference>
<dbReference type="EC" id="6.1.1.4" evidence="9"/>
<dbReference type="AlphaFoldDB" id="W9GPU4"/>
<dbReference type="FunFam" id="3.40.50.620:FF:000056">
    <property type="entry name" value="Leucine--tRNA ligase"/>
    <property type="match status" value="1"/>
</dbReference>
<keyword evidence="7 9" id="KW-0030">Aminoacyl-tRNA synthetase</keyword>
<accession>W9GPU4</accession>
<evidence type="ECO:0000256" key="8">
    <source>
        <dbReference type="ARBA" id="ARBA00047469"/>
    </source>
</evidence>
<evidence type="ECO:0000256" key="6">
    <source>
        <dbReference type="ARBA" id="ARBA00022917"/>
    </source>
</evidence>
<evidence type="ECO:0000256" key="2">
    <source>
        <dbReference type="ARBA" id="ARBA00022490"/>
    </source>
</evidence>
<dbReference type="GO" id="GO:0005524">
    <property type="term" value="F:ATP binding"/>
    <property type="evidence" value="ECO:0007669"/>
    <property type="project" value="UniProtKB-UniRule"/>
</dbReference>
<gene>
    <name evidence="9" type="primary">leuS</name>
    <name evidence="15" type="ORF">N864_16145</name>
</gene>
<evidence type="ECO:0000256" key="9">
    <source>
        <dbReference type="HAMAP-Rule" id="MF_00049"/>
    </source>
</evidence>
<dbReference type="InterPro" id="IPR009008">
    <property type="entry name" value="Val/Leu/Ile-tRNA-synth_edit"/>
</dbReference>
<dbReference type="SUPFAM" id="SSF52374">
    <property type="entry name" value="Nucleotidylyl transferase"/>
    <property type="match status" value="1"/>
</dbReference>
<feature type="binding site" evidence="9">
    <location>
        <position position="765"/>
    </location>
    <ligand>
        <name>ATP</name>
        <dbReference type="ChEBI" id="CHEBI:30616"/>
    </ligand>
</feature>
<feature type="domain" description="Methionyl/Leucyl tRNA synthetase" evidence="13">
    <location>
        <begin position="65"/>
        <end position="167"/>
    </location>
</feature>
<protein>
    <recommendedName>
        <fullName evidence="9">Leucine--tRNA ligase</fullName>
        <ecNumber evidence="9">6.1.1.4</ecNumber>
    </recommendedName>
    <alternativeName>
        <fullName evidence="9">Leucyl-tRNA synthetase</fullName>
        <shortName evidence="9">LeuRS</shortName>
    </alternativeName>
</protein>
<comment type="caution">
    <text evidence="9">Lacks conserved residue(s) required for the propagation of feature annotation.</text>
</comment>
<evidence type="ECO:0000256" key="5">
    <source>
        <dbReference type="ARBA" id="ARBA00022840"/>
    </source>
</evidence>
<keyword evidence="4 9" id="KW-0547">Nucleotide-binding</keyword>
<dbReference type="HAMAP" id="MF_00049_B">
    <property type="entry name" value="Leu_tRNA_synth_B"/>
    <property type="match status" value="1"/>
</dbReference>
<sequence length="989" mass="110248">MSDRTTTSNETPFRYTAQMAQDIELSWQDRWEEEGTFNAPNPAGPWAEPDKVAARGEKLCVLDMFPYPSGVGLHVGHPLGYIATDVYSRFHRMLGRNVLHALGYDAFGLPAEQYAVQTGQHPRKTTEENMTNMRRQLRRLGLGFDNRRTFATIDPEYYRWTQWIFLQIFNSWYDADAVRPDGGLGRARPIAELVAQFESGERPLPGGDTRAWAQLSDAEQAKVLEGYRLAYTSEAPVNWCPGLGTVLSNEEVTNEGRSERGNFPVFRRNLSQWMMRITAYADRLADDLDRVDWPEKVKVMQRNWIGRSAGARVAFPVTLAAGERAGSTTDIEVFTTRPDTLFGATFMVLAPEHPLVDSLVPEGGWPDGTHDDWKGADAEASATPQAAVAAYRLAASRKSDVERQTEGKDKTGVFTGSFATNPVTGQPIPVFVADYVLMGYGTGAIMAVPGHDERDFEYATKFSIPVVRVVAPSLDEADAPLADAYVGDGVIVNSASDVADLNGLGVEEAKARIIAELEEREIAEGTINYRIRDWLFSRQRYWGEPFPIVYDEDGVVHALPEEQLPLTLPDVPDYSPKTFDPDDANSSPEPPLSRVPEWVEVELDLGDGRGRRRFRRETNTMPNWAGSCWYYLRYLDPANDTAIVDPGNERYWMGTWPTPVAGAPAGTKDPGGVDLYVGGVEHAVLHLLYARFWHKVLHDLGYLESEEPFRKYFSQGYIQAYAYTDARGQYVPAAEVEEHPGGPGEEPTFTWGGQQVFREYGKIGKSLKNSVSPDEMYDAYGADTFRVYEMSMGPLEVSKPWETRAVVGAQRFLQRLWRNVVDEATGEVVVTDDAPDQALTTQLHRTIQGVRDDFEDLRFNTAIAKLIELNNSVTKLGVAPREVVEAMVLMIAPVAPHIAEELWSRLGHSGGVAYAPFPEADPSKIVEEQVTCVIQIKGKVRDRVEVAPDISEDELRELVLARDKVRAATQDGIRTVIVRAPKLVNVVPM</sequence>
<evidence type="ECO:0000259" key="12">
    <source>
        <dbReference type="Pfam" id="PF08264"/>
    </source>
</evidence>
<evidence type="ECO:0000256" key="4">
    <source>
        <dbReference type="ARBA" id="ARBA00022741"/>
    </source>
</evidence>
<evidence type="ECO:0000256" key="7">
    <source>
        <dbReference type="ARBA" id="ARBA00023146"/>
    </source>
</evidence>
<keyword evidence="6 9" id="KW-0648">Protein biosynthesis</keyword>
<dbReference type="PRINTS" id="PR00985">
    <property type="entry name" value="TRNASYNTHLEU"/>
</dbReference>
<dbReference type="InterPro" id="IPR025709">
    <property type="entry name" value="Leu_tRNA-synth_edit"/>
</dbReference>
<evidence type="ECO:0000313" key="16">
    <source>
        <dbReference type="Proteomes" id="UP000019494"/>
    </source>
</evidence>
<dbReference type="Gene3D" id="3.90.740.10">
    <property type="entry name" value="Valyl/Leucyl/Isoleucyl-tRNA synthetase, editing domain"/>
    <property type="match status" value="1"/>
</dbReference>
<name>W9GPU4_9MICO</name>
<dbReference type="GO" id="GO:0005829">
    <property type="term" value="C:cytosol"/>
    <property type="evidence" value="ECO:0007669"/>
    <property type="project" value="TreeGrafter"/>
</dbReference>
<keyword evidence="3 9" id="KW-0436">Ligase</keyword>
<evidence type="ECO:0000256" key="10">
    <source>
        <dbReference type="RuleBase" id="RU363039"/>
    </source>
</evidence>
<dbReference type="Pfam" id="PF13603">
    <property type="entry name" value="tRNA-synt_1_2"/>
    <property type="match status" value="1"/>
</dbReference>
<keyword evidence="16" id="KW-1185">Reference proteome</keyword>
<keyword evidence="2 9" id="KW-0963">Cytoplasm</keyword>
<dbReference type="FunFam" id="3.90.740.10:FF:000017">
    <property type="entry name" value="Leucine--tRNA ligase"/>
    <property type="match status" value="1"/>
</dbReference>
<evidence type="ECO:0000313" key="15">
    <source>
        <dbReference type="EMBL" id="EWT06853.1"/>
    </source>
</evidence>
<comment type="subcellular location">
    <subcellularLocation>
        <location evidence="9">Cytoplasm</location>
    </subcellularLocation>
</comment>
<evidence type="ECO:0000256" key="3">
    <source>
        <dbReference type="ARBA" id="ARBA00022598"/>
    </source>
</evidence>
<dbReference type="InterPro" id="IPR009080">
    <property type="entry name" value="tRNAsynth_Ia_anticodon-bd"/>
</dbReference>
<evidence type="ECO:0000256" key="1">
    <source>
        <dbReference type="ARBA" id="ARBA00005594"/>
    </source>
</evidence>
<reference evidence="16" key="1">
    <citation type="submission" date="2013-08" db="EMBL/GenBank/DDBJ databases">
        <title>Intrasporangium oryzae NRRL B-24470.</title>
        <authorList>
            <person name="Liu H."/>
            <person name="Wang G."/>
        </authorList>
    </citation>
    <scope>NUCLEOTIDE SEQUENCE [LARGE SCALE GENOMIC DNA]</scope>
    <source>
        <strain evidence="16">Q5-1</strain>
    </source>
</reference>
<dbReference type="PATRIC" id="fig|584657.3.peg.1189"/>
<dbReference type="Pfam" id="PF08264">
    <property type="entry name" value="Anticodon_1"/>
    <property type="match status" value="1"/>
</dbReference>
<dbReference type="EMBL" id="AWQS01000030">
    <property type="protein sequence ID" value="EWT06853.1"/>
    <property type="molecule type" value="Genomic_DNA"/>
</dbReference>
<feature type="short sequence motif" description="'KMSKS' region" evidence="9">
    <location>
        <begin position="762"/>
        <end position="766"/>
    </location>
</feature>
<comment type="caution">
    <text evidence="15">The sequence shown here is derived from an EMBL/GenBank/DDBJ whole genome shotgun (WGS) entry which is preliminary data.</text>
</comment>
<dbReference type="InterPro" id="IPR002302">
    <property type="entry name" value="Leu-tRNA-ligase"/>
</dbReference>
<dbReference type="FunFam" id="3.40.50.620:FF:000060">
    <property type="entry name" value="Leucine--tRNA ligase"/>
    <property type="match status" value="1"/>
</dbReference>
<organism evidence="15 16">
    <name type="scientific">Intrasporangium chromatireducens Q5-1</name>
    <dbReference type="NCBI Taxonomy" id="584657"/>
    <lineage>
        <taxon>Bacteria</taxon>
        <taxon>Bacillati</taxon>
        <taxon>Actinomycetota</taxon>
        <taxon>Actinomycetes</taxon>
        <taxon>Micrococcales</taxon>
        <taxon>Intrasporangiaceae</taxon>
        <taxon>Intrasporangium</taxon>
    </lineage>
</organism>
<dbReference type="GO" id="GO:0004823">
    <property type="term" value="F:leucine-tRNA ligase activity"/>
    <property type="evidence" value="ECO:0007669"/>
    <property type="project" value="UniProtKB-UniRule"/>
</dbReference>
<feature type="domain" description="Leucyl-tRNA synthetase editing" evidence="14">
    <location>
        <begin position="302"/>
        <end position="517"/>
    </location>
</feature>
<dbReference type="PANTHER" id="PTHR43740">
    <property type="entry name" value="LEUCYL-TRNA SYNTHETASE"/>
    <property type="match status" value="1"/>
</dbReference>
<evidence type="ECO:0000259" key="13">
    <source>
        <dbReference type="Pfam" id="PF09334"/>
    </source>
</evidence>
<dbReference type="Gene3D" id="3.40.50.620">
    <property type="entry name" value="HUPs"/>
    <property type="match status" value="3"/>
</dbReference>
<dbReference type="InterPro" id="IPR013155">
    <property type="entry name" value="M/V/L/I-tRNA-synth_anticd-bd"/>
</dbReference>
<feature type="region of interest" description="Disordered" evidence="11">
    <location>
        <begin position="567"/>
        <end position="593"/>
    </location>
</feature>
<dbReference type="OrthoDB" id="9810365at2"/>
<evidence type="ECO:0000256" key="11">
    <source>
        <dbReference type="SAM" id="MobiDB-lite"/>
    </source>
</evidence>
<comment type="similarity">
    <text evidence="1 9 10">Belongs to the class-I aminoacyl-tRNA synthetase family.</text>
</comment>